<dbReference type="SUPFAM" id="SSF54001">
    <property type="entry name" value="Cysteine proteinases"/>
    <property type="match status" value="1"/>
</dbReference>
<organism evidence="6">
    <name type="scientific">Osmerus mordax</name>
    <name type="common">Rainbow smelt</name>
    <name type="synonym">Atherina mordax</name>
    <dbReference type="NCBI Taxonomy" id="8014"/>
    <lineage>
        <taxon>Eukaryota</taxon>
        <taxon>Metazoa</taxon>
        <taxon>Chordata</taxon>
        <taxon>Craniata</taxon>
        <taxon>Vertebrata</taxon>
        <taxon>Euteleostomi</taxon>
        <taxon>Actinopterygii</taxon>
        <taxon>Neopterygii</taxon>
        <taxon>Teleostei</taxon>
        <taxon>Stomiati</taxon>
        <taxon>Osmeriformes</taxon>
        <taxon>Osmeridae</taxon>
        <taxon>Osmerus</taxon>
    </lineage>
</organism>
<keyword evidence="3 5" id="KW-0808">Transferase</keyword>
<evidence type="ECO:0000256" key="4">
    <source>
        <dbReference type="ARBA" id="ARBA00023315"/>
    </source>
</evidence>
<proteinExistence type="evidence at transcript level"/>
<evidence type="ECO:0000256" key="3">
    <source>
        <dbReference type="ARBA" id="ARBA00022679"/>
    </source>
</evidence>
<dbReference type="FunFam" id="3.30.2140.20:FF:000001">
    <property type="entry name" value="Arylamine N-acetyltransferase 1"/>
    <property type="match status" value="1"/>
</dbReference>
<gene>
    <name evidence="6" type="primary">ARY2</name>
</gene>
<keyword evidence="4 5" id="KW-0012">Acyltransferase</keyword>
<dbReference type="PRINTS" id="PR01543">
    <property type="entry name" value="ANATRNSFRASE"/>
</dbReference>
<name>C1BMA7_OSMMO</name>
<evidence type="ECO:0000256" key="5">
    <source>
        <dbReference type="RuleBase" id="RU003452"/>
    </source>
</evidence>
<evidence type="ECO:0000256" key="1">
    <source>
        <dbReference type="ARBA" id="ARBA00006547"/>
    </source>
</evidence>
<evidence type="ECO:0000256" key="2">
    <source>
        <dbReference type="ARBA" id="ARBA00012701"/>
    </source>
</evidence>
<dbReference type="InterPro" id="IPR053710">
    <property type="entry name" value="Arylamine_NAT_domain_sf"/>
</dbReference>
<dbReference type="EC" id="2.3.1.5" evidence="2"/>
<dbReference type="InterPro" id="IPR001447">
    <property type="entry name" value="Arylamine_N-AcTrfase"/>
</dbReference>
<dbReference type="PANTHER" id="PTHR11786:SF3">
    <property type="entry name" value="ARYLAMINE N-ACETYLTRANSFERASE"/>
    <property type="match status" value="1"/>
</dbReference>
<dbReference type="PANTHER" id="PTHR11786">
    <property type="entry name" value="N-HYDROXYARYLAMINE O-ACETYLTRANSFERASE"/>
    <property type="match status" value="1"/>
</dbReference>
<dbReference type="Pfam" id="PF00797">
    <property type="entry name" value="Acetyltransf_2"/>
    <property type="match status" value="1"/>
</dbReference>
<dbReference type="InterPro" id="IPR038765">
    <property type="entry name" value="Papain-like_cys_pep_sf"/>
</dbReference>
<comment type="similarity">
    <text evidence="1 5">Belongs to the arylamine N-acetyltransferase family.</text>
</comment>
<dbReference type="GO" id="GO:0004060">
    <property type="term" value="F:arylamine N-acetyltransferase activity"/>
    <property type="evidence" value="ECO:0007669"/>
    <property type="project" value="UniProtKB-EC"/>
</dbReference>
<reference evidence="6" key="1">
    <citation type="submission" date="2009-03" db="EMBL/GenBank/DDBJ databases">
        <title>Osmerus mordax full-length cDNAs.</title>
        <authorList>
            <person name="von Schalburg K."/>
            <person name="Leong J."/>
            <person name="Cooper G."/>
            <person name="Davidson W.S."/>
            <person name="Koop B.F."/>
        </authorList>
    </citation>
    <scope>NUCLEOTIDE SEQUENCE</scope>
    <source>
        <tissue evidence="6">Brain</tissue>
    </source>
</reference>
<dbReference type="AlphaFoldDB" id="C1BMA7"/>
<dbReference type="Gene3D" id="3.30.2140.20">
    <property type="match status" value="1"/>
</dbReference>
<accession>C1BMA7</accession>
<evidence type="ECO:0000313" key="6">
    <source>
        <dbReference type="EMBL" id="ACO10160.1"/>
    </source>
</evidence>
<protein>
    <recommendedName>
        <fullName evidence="2">arylamine N-acetyltransferase</fullName>
        <ecNumber evidence="2">2.3.1.5</ecNumber>
    </recommendedName>
</protein>
<dbReference type="EMBL" id="BT075736">
    <property type="protein sequence ID" value="ACO10160.1"/>
    <property type="molecule type" value="mRNA"/>
</dbReference>
<sequence>MDQQKYLHRIGYENPAVATLDVLRCVHRCHLMTVPFENLTVHSGGRVRLELPLLYNKIVNLRRGGFCFENNGIFSWLLSEIGFEVTLLSGQVRNSITGRYGPPFDHCISMVNVDGKRWLCDVGFGAAGFEFPISLENTEPQVQGHRVYRIRKDQNMHFLEWQDEENVGLAGKWSEIYKFTLEERCREDFTAMCDYHQNSPSSIFFCKSLCSILKPTGRLTYMGYKLITSQFPSKDGDNITKTTRELRHEEIPDILKEEFGIVLESPLIPKDEDITPHLLFIE</sequence>